<sequence>MKTGSEFHVGIVGLGSMGMGAALSCVRAGLSTWAQT</sequence>
<keyword evidence="1" id="KW-0812">Transmembrane</keyword>
<dbReference type="AlphaFoldDB" id="A0A2X3LTE7"/>
<protein>
    <submittedName>
        <fullName evidence="2">Oxidoreductase YgbJ</fullName>
        <ecNumber evidence="2">1.1.-.-</ecNumber>
    </submittedName>
</protein>
<dbReference type="PROSITE" id="PS51257">
    <property type="entry name" value="PROKAR_LIPOPROTEIN"/>
    <property type="match status" value="1"/>
</dbReference>
<dbReference type="EC" id="1.1.-.-" evidence="2"/>
<organism evidence="2 3">
    <name type="scientific">Escherichia coli</name>
    <dbReference type="NCBI Taxonomy" id="562"/>
    <lineage>
        <taxon>Bacteria</taxon>
        <taxon>Pseudomonadati</taxon>
        <taxon>Pseudomonadota</taxon>
        <taxon>Gammaproteobacteria</taxon>
        <taxon>Enterobacterales</taxon>
        <taxon>Enterobacteriaceae</taxon>
        <taxon>Escherichia</taxon>
    </lineage>
</organism>
<keyword evidence="1" id="KW-1133">Transmembrane helix</keyword>
<dbReference type="SUPFAM" id="SSF51984">
    <property type="entry name" value="MurCD N-terminal domain"/>
    <property type="match status" value="1"/>
</dbReference>
<keyword evidence="2" id="KW-0560">Oxidoreductase</keyword>
<dbReference type="Proteomes" id="UP000250991">
    <property type="component" value="Unassembled WGS sequence"/>
</dbReference>
<dbReference type="GO" id="GO:0016491">
    <property type="term" value="F:oxidoreductase activity"/>
    <property type="evidence" value="ECO:0007669"/>
    <property type="project" value="UniProtKB-KW"/>
</dbReference>
<keyword evidence="1" id="KW-0472">Membrane</keyword>
<gene>
    <name evidence="2" type="ORF">NCTC8009_02574</name>
</gene>
<proteinExistence type="predicted"/>
<dbReference type="InterPro" id="IPR002204">
    <property type="entry name" value="3-OH-isobutyrate_DH-rel_CS"/>
</dbReference>
<dbReference type="PROSITE" id="PS00895">
    <property type="entry name" value="3_HYDROXYISOBUT_DH"/>
    <property type="match status" value="1"/>
</dbReference>
<name>A0A2X3LTE7_ECOLX</name>
<feature type="transmembrane region" description="Helical" evidence="1">
    <location>
        <begin position="7"/>
        <end position="30"/>
    </location>
</feature>
<reference evidence="2 3" key="1">
    <citation type="submission" date="2018-06" db="EMBL/GenBank/DDBJ databases">
        <authorList>
            <consortium name="Pathogen Informatics"/>
            <person name="Doyle S."/>
        </authorList>
    </citation>
    <scope>NUCLEOTIDE SEQUENCE [LARGE SCALE GENOMIC DNA]</scope>
    <source>
        <strain evidence="2 3">NCTC8009</strain>
    </source>
</reference>
<accession>A0A2X3LTE7</accession>
<evidence type="ECO:0000256" key="1">
    <source>
        <dbReference type="SAM" id="Phobius"/>
    </source>
</evidence>
<dbReference type="EMBL" id="UARW01000010">
    <property type="protein sequence ID" value="SQD02129.1"/>
    <property type="molecule type" value="Genomic_DNA"/>
</dbReference>
<evidence type="ECO:0000313" key="2">
    <source>
        <dbReference type="EMBL" id="SQD02129.1"/>
    </source>
</evidence>
<evidence type="ECO:0000313" key="3">
    <source>
        <dbReference type="Proteomes" id="UP000250991"/>
    </source>
</evidence>